<gene>
    <name evidence="1" type="ORF">HCT46_07715</name>
</gene>
<evidence type="ECO:0000313" key="2">
    <source>
        <dbReference type="Proteomes" id="UP000752013"/>
    </source>
</evidence>
<evidence type="ECO:0000313" key="1">
    <source>
        <dbReference type="EMBL" id="NIZ47799.1"/>
    </source>
</evidence>
<dbReference type="Gene3D" id="3.30.1930.10">
    <property type="entry name" value="capsid protein of prophage domain"/>
    <property type="match status" value="1"/>
</dbReference>
<organism evidence="1 2">
    <name type="scientific">Entomospira nematocerorum</name>
    <dbReference type="NCBI Taxonomy" id="2719987"/>
    <lineage>
        <taxon>Bacteria</taxon>
        <taxon>Pseudomonadati</taxon>
        <taxon>Spirochaetota</taxon>
        <taxon>Spirochaetia</taxon>
        <taxon>Spirochaetales</taxon>
        <taxon>Spirochaetaceae</taxon>
        <taxon>Entomospira</taxon>
    </lineage>
</organism>
<protein>
    <recommendedName>
        <fullName evidence="3">Major capsid protein E</fullName>
    </recommendedName>
</protein>
<dbReference type="RefSeq" id="WP_167704585.1">
    <property type="nucleotide sequence ID" value="NZ_CP118172.1"/>
</dbReference>
<proteinExistence type="predicted"/>
<dbReference type="Gene3D" id="3.15.30.10">
    <property type="entry name" value="putative capsid protein of prophage domain like"/>
    <property type="match status" value="1"/>
</dbReference>
<evidence type="ECO:0008006" key="3">
    <source>
        <dbReference type="Google" id="ProtNLM"/>
    </source>
</evidence>
<comment type="caution">
    <text evidence="1">The sequence shown here is derived from an EMBL/GenBank/DDBJ whole genome shotgun (WGS) entry which is preliminary data.</text>
</comment>
<dbReference type="Proteomes" id="UP000752013">
    <property type="component" value="Unassembled WGS sequence"/>
</dbReference>
<name>A0A968GEH9_9SPIO</name>
<reference evidence="1" key="1">
    <citation type="submission" date="2020-03" db="EMBL/GenBank/DDBJ databases">
        <title>Spirochaetal bacteria isolated from arthropods constitute a novel genus Entomospira genus novum within the order Spirochaetales.</title>
        <authorList>
            <person name="Grana-Miraglia L."/>
            <person name="Sikutova S."/>
            <person name="Fingerle V."/>
            <person name="Sing A."/>
            <person name="Castillo-Ramirez S."/>
            <person name="Margos G."/>
            <person name="Rudolf I."/>
        </authorList>
    </citation>
    <scope>NUCLEOTIDE SEQUENCE</scope>
    <source>
        <strain evidence="1">BR208</strain>
    </source>
</reference>
<keyword evidence="2" id="KW-1185">Reference proteome</keyword>
<dbReference type="Pfam" id="PF03864">
    <property type="entry name" value="Phage_cap_E"/>
    <property type="match status" value="1"/>
</dbReference>
<dbReference type="AlphaFoldDB" id="A0A968GEH9"/>
<sequence>MPSPLTQHSYVAKFVDELKSENFGIHKMFNKFIYSEQSTISMGQHARHYLLPRSVPLNSNKRQQMIAGEARFDFMTVPQFALEKQITPQMLEEQIPMEYLSAKPFSRQTRESWHVAQSLTEMVRMMHREMERQGAEALLRGKIDFDGAAASIDFKRDKNNTLSVSKEWTNSSADILGDLAGLVSQIRLQGGEPNMVILGESAWNALLRNELLLKLLDNSRVFIGQVASKVNALGQVEVAKLNIHGIVMPFIVYSAQHEVEHPDGTISVKKYIDPNAVIMLDTRQDLFTFFGKPPLFDEHRLTRMNVDGAVFEAFREVGGAQSYSVGIVSRPLLFPARPNLTAVLMANGATIK</sequence>
<dbReference type="EMBL" id="JAATLK010000005">
    <property type="protein sequence ID" value="NIZ47799.1"/>
    <property type="molecule type" value="Genomic_DNA"/>
</dbReference>
<accession>A0A968GEH9</accession>
<dbReference type="InterPro" id="IPR005564">
    <property type="entry name" value="Major_capsid_GpE"/>
</dbReference>